<dbReference type="RefSeq" id="WP_093666966.1">
    <property type="nucleotide sequence ID" value="NZ_FOCF01000011.1"/>
</dbReference>
<dbReference type="EMBL" id="FOCF01000011">
    <property type="protein sequence ID" value="SEN74350.1"/>
    <property type="molecule type" value="Genomic_DNA"/>
</dbReference>
<dbReference type="PANTHER" id="PTHR15887">
    <property type="entry name" value="TRANSMEMBRANE PROTEIN 69"/>
    <property type="match status" value="1"/>
</dbReference>
<keyword evidence="3" id="KW-1185">Reference proteome</keyword>
<dbReference type="OrthoDB" id="5297436at2"/>
<keyword evidence="1" id="KW-1133">Transmembrane helix</keyword>
<dbReference type="Pfam" id="PF11911">
    <property type="entry name" value="DUF3429"/>
    <property type="match status" value="1"/>
</dbReference>
<gene>
    <name evidence="2" type="ORF">SAMN05192583_3470</name>
</gene>
<protein>
    <recommendedName>
        <fullName evidence="4">DUF3429 domain-containing protein</fullName>
    </recommendedName>
</protein>
<dbReference type="InterPro" id="IPR021836">
    <property type="entry name" value="DUF3429"/>
</dbReference>
<keyword evidence="1" id="KW-0812">Transmembrane</keyword>
<dbReference type="STRING" id="1166340.SAMN05192583_3470"/>
<dbReference type="Proteomes" id="UP000199206">
    <property type="component" value="Unassembled WGS sequence"/>
</dbReference>
<evidence type="ECO:0000313" key="2">
    <source>
        <dbReference type="EMBL" id="SEN74350.1"/>
    </source>
</evidence>
<dbReference type="AlphaFoldDB" id="A0A1H8J047"/>
<feature type="transmembrane region" description="Helical" evidence="1">
    <location>
        <begin position="20"/>
        <end position="39"/>
    </location>
</feature>
<evidence type="ECO:0000256" key="1">
    <source>
        <dbReference type="SAM" id="Phobius"/>
    </source>
</evidence>
<feature type="transmembrane region" description="Helical" evidence="1">
    <location>
        <begin position="81"/>
        <end position="101"/>
    </location>
</feature>
<evidence type="ECO:0000313" key="3">
    <source>
        <dbReference type="Proteomes" id="UP000199206"/>
    </source>
</evidence>
<feature type="transmembrane region" description="Helical" evidence="1">
    <location>
        <begin position="107"/>
        <end position="126"/>
    </location>
</feature>
<accession>A0A1H8J047</accession>
<feature type="transmembrane region" description="Helical" evidence="1">
    <location>
        <begin position="51"/>
        <end position="69"/>
    </location>
</feature>
<dbReference type="PANTHER" id="PTHR15887:SF1">
    <property type="entry name" value="TRANSMEMBRANE PROTEIN 69"/>
    <property type="match status" value="1"/>
</dbReference>
<keyword evidence="1" id="KW-0472">Membrane</keyword>
<feature type="transmembrane region" description="Helical" evidence="1">
    <location>
        <begin position="138"/>
        <end position="156"/>
    </location>
</feature>
<sequence>MIDHVHRQNSRETGRVCAVARGLGIAGLLPQIAAVWLAVRDPGVGVGEFLAFLYASVIVSFLGGIWWGFAMLRAGRSQARLATVAILPSLAVVAIGLGGFLFDQPDVALIVLGVTVMLTLVVDYHLFRIGEAPAGWMALRVPLSIGLGALTIVAGLL</sequence>
<organism evidence="2 3">
    <name type="scientific">Sphingomonas gellani</name>
    <dbReference type="NCBI Taxonomy" id="1166340"/>
    <lineage>
        <taxon>Bacteria</taxon>
        <taxon>Pseudomonadati</taxon>
        <taxon>Pseudomonadota</taxon>
        <taxon>Alphaproteobacteria</taxon>
        <taxon>Sphingomonadales</taxon>
        <taxon>Sphingomonadaceae</taxon>
        <taxon>Sphingomonas</taxon>
    </lineage>
</organism>
<evidence type="ECO:0008006" key="4">
    <source>
        <dbReference type="Google" id="ProtNLM"/>
    </source>
</evidence>
<name>A0A1H8J047_9SPHN</name>
<proteinExistence type="predicted"/>
<reference evidence="3" key="1">
    <citation type="submission" date="2016-10" db="EMBL/GenBank/DDBJ databases">
        <authorList>
            <person name="Varghese N."/>
            <person name="Submissions S."/>
        </authorList>
    </citation>
    <scope>NUCLEOTIDE SEQUENCE [LARGE SCALE GENOMIC DNA]</scope>
    <source>
        <strain evidence="3">S6-262</strain>
    </source>
</reference>